<comment type="similarity">
    <text evidence="1">Belongs to the protein kinase superfamily. CAMK Ser/Thr protein kinase family. CHEK2 subfamily.</text>
</comment>
<reference evidence="9" key="1">
    <citation type="journal article" date="2012" name="PLoS Genet.">
        <title>Comparative analysis of the genomes of two field isolates of the rice blast fungus Magnaporthe oryzae.</title>
        <authorList>
            <person name="Xue M."/>
            <person name="Yang J."/>
            <person name="Li Z."/>
            <person name="Hu S."/>
            <person name="Yao N."/>
            <person name="Dean R.A."/>
            <person name="Zhao W."/>
            <person name="Shen M."/>
            <person name="Zhang H."/>
            <person name="Li C."/>
            <person name="Liu L."/>
            <person name="Cao L."/>
            <person name="Xu X."/>
            <person name="Xing Y."/>
            <person name="Hsiang T."/>
            <person name="Zhang Z."/>
            <person name="Xu J.R."/>
            <person name="Peng Y.L."/>
        </authorList>
    </citation>
    <scope>NUCLEOTIDE SEQUENCE [LARGE SCALE GENOMIC DNA]</scope>
    <source>
        <strain evidence="9">P131</strain>
    </source>
</reference>
<keyword evidence="4" id="KW-0418">Kinase</keyword>
<dbReference type="InterPro" id="IPR008984">
    <property type="entry name" value="SMAD_FHA_dom_sf"/>
</dbReference>
<evidence type="ECO:0000256" key="1">
    <source>
        <dbReference type="ARBA" id="ARBA00005575"/>
    </source>
</evidence>
<dbReference type="CDD" id="cd00060">
    <property type="entry name" value="FHA"/>
    <property type="match status" value="1"/>
</dbReference>
<dbReference type="EMBL" id="JH795240">
    <property type="protein sequence ID" value="ELQ69948.1"/>
    <property type="molecule type" value="Genomic_DNA"/>
</dbReference>
<keyword evidence="4" id="KW-0808">Transferase</keyword>
<evidence type="ECO:0000256" key="4">
    <source>
        <dbReference type="ARBA" id="ARBA00022777"/>
    </source>
</evidence>
<evidence type="ECO:0000259" key="7">
    <source>
        <dbReference type="PROSITE" id="PS50006"/>
    </source>
</evidence>
<dbReference type="Gene3D" id="1.10.510.10">
    <property type="entry name" value="Transferase(Phosphotransferase) domain 1"/>
    <property type="match status" value="1"/>
</dbReference>
<dbReference type="InterPro" id="IPR000253">
    <property type="entry name" value="FHA_dom"/>
</dbReference>
<organism>
    <name type="scientific">Pyricularia oryzae (strain P131)</name>
    <name type="common">Rice blast fungus</name>
    <name type="synonym">Magnaporthe oryzae</name>
    <dbReference type="NCBI Taxonomy" id="1143193"/>
    <lineage>
        <taxon>Eukaryota</taxon>
        <taxon>Fungi</taxon>
        <taxon>Dikarya</taxon>
        <taxon>Ascomycota</taxon>
        <taxon>Pezizomycotina</taxon>
        <taxon>Sordariomycetes</taxon>
        <taxon>Sordariomycetidae</taxon>
        <taxon>Magnaporthales</taxon>
        <taxon>Pyriculariaceae</taxon>
        <taxon>Pyricularia</taxon>
    </lineage>
</organism>
<dbReference type="InterPro" id="IPR011009">
    <property type="entry name" value="Kinase-like_dom_sf"/>
</dbReference>
<evidence type="ECO:0000256" key="3">
    <source>
        <dbReference type="ARBA" id="ARBA00022527"/>
    </source>
</evidence>
<dbReference type="PROSITE" id="PS50006">
    <property type="entry name" value="FHA_DOMAIN"/>
    <property type="match status" value="1"/>
</dbReference>
<dbReference type="PANTHER" id="PTHR44167:SF24">
    <property type="entry name" value="SERINE_THREONINE-PROTEIN KINASE CHK2"/>
    <property type="match status" value="1"/>
</dbReference>
<proteinExistence type="inferred from homology"/>
<keyword evidence="3" id="KW-0723">Serine/threonine-protein kinase</keyword>
<feature type="domain" description="Protein kinase" evidence="8">
    <location>
        <begin position="225"/>
        <end position="491"/>
    </location>
</feature>
<dbReference type="SUPFAM" id="SSF56112">
    <property type="entry name" value="Protein kinase-like (PK-like)"/>
    <property type="match status" value="1"/>
</dbReference>
<dbReference type="SUPFAM" id="SSF49879">
    <property type="entry name" value="SMAD/FHA domain"/>
    <property type="match status" value="1"/>
</dbReference>
<evidence type="ECO:0000259" key="8">
    <source>
        <dbReference type="PROSITE" id="PS50011"/>
    </source>
</evidence>
<dbReference type="GO" id="GO:0005524">
    <property type="term" value="F:ATP binding"/>
    <property type="evidence" value="ECO:0007669"/>
    <property type="project" value="InterPro"/>
</dbReference>
<evidence type="ECO:0000256" key="6">
    <source>
        <dbReference type="ARBA" id="ARBA00048679"/>
    </source>
</evidence>
<dbReference type="GO" id="GO:0004674">
    <property type="term" value="F:protein serine/threonine kinase activity"/>
    <property type="evidence" value="ECO:0007669"/>
    <property type="project" value="UniProtKB-KW"/>
</dbReference>
<name>L7JPG5_PYRO1</name>
<dbReference type="EC" id="2.7.11.1" evidence="2"/>
<evidence type="ECO:0000313" key="9">
    <source>
        <dbReference type="EMBL" id="ELQ69948.1"/>
    </source>
</evidence>
<comment type="catalytic activity">
    <reaction evidence="6">
        <text>L-seryl-[protein] + ATP = O-phospho-L-seryl-[protein] + ADP + H(+)</text>
        <dbReference type="Rhea" id="RHEA:17989"/>
        <dbReference type="Rhea" id="RHEA-COMP:9863"/>
        <dbReference type="Rhea" id="RHEA-COMP:11604"/>
        <dbReference type="ChEBI" id="CHEBI:15378"/>
        <dbReference type="ChEBI" id="CHEBI:29999"/>
        <dbReference type="ChEBI" id="CHEBI:30616"/>
        <dbReference type="ChEBI" id="CHEBI:83421"/>
        <dbReference type="ChEBI" id="CHEBI:456216"/>
        <dbReference type="EC" id="2.7.11.1"/>
    </reaction>
</comment>
<evidence type="ECO:0000256" key="5">
    <source>
        <dbReference type="ARBA" id="ARBA00047899"/>
    </source>
</evidence>
<dbReference type="InterPro" id="IPR000719">
    <property type="entry name" value="Prot_kinase_dom"/>
</dbReference>
<dbReference type="AlphaFoldDB" id="L7JPG5"/>
<dbReference type="Pfam" id="PF00498">
    <property type="entry name" value="FHA"/>
    <property type="match status" value="1"/>
</dbReference>
<dbReference type="Pfam" id="PF00069">
    <property type="entry name" value="Pkinase"/>
    <property type="match status" value="1"/>
</dbReference>
<dbReference type="PROSITE" id="PS50011">
    <property type="entry name" value="PROTEIN_KINASE_DOM"/>
    <property type="match status" value="1"/>
</dbReference>
<dbReference type="PANTHER" id="PTHR44167">
    <property type="entry name" value="OVARIAN-SPECIFIC SERINE/THREONINE-PROTEIN KINASE LOK-RELATED"/>
    <property type="match status" value="1"/>
</dbReference>
<comment type="catalytic activity">
    <reaction evidence="5">
        <text>L-threonyl-[protein] + ATP = O-phospho-L-threonyl-[protein] + ADP + H(+)</text>
        <dbReference type="Rhea" id="RHEA:46608"/>
        <dbReference type="Rhea" id="RHEA-COMP:11060"/>
        <dbReference type="Rhea" id="RHEA-COMP:11605"/>
        <dbReference type="ChEBI" id="CHEBI:15378"/>
        <dbReference type="ChEBI" id="CHEBI:30013"/>
        <dbReference type="ChEBI" id="CHEBI:30616"/>
        <dbReference type="ChEBI" id="CHEBI:61977"/>
        <dbReference type="ChEBI" id="CHEBI:456216"/>
        <dbReference type="EC" id="2.7.11.1"/>
    </reaction>
</comment>
<dbReference type="Gene3D" id="2.60.200.20">
    <property type="match status" value="1"/>
</dbReference>
<accession>L7JPG5</accession>
<evidence type="ECO:0000256" key="2">
    <source>
        <dbReference type="ARBA" id="ARBA00012513"/>
    </source>
</evidence>
<protein>
    <recommendedName>
        <fullName evidence="2">non-specific serine/threonine protein kinase</fullName>
        <ecNumber evidence="2">2.7.11.1</ecNumber>
    </recommendedName>
</protein>
<gene>
    <name evidence="9" type="ORF">OOW_P131scaffold00099g3</name>
</gene>
<sequence length="721" mass="79991">MDKDSDLIAYLSCVDNQALVKRLICEYNGVVENSEEEEYRRDSREATASLSGDEASQSLVSMELRFSRGPKAEHGFVFGASPSCDFVLNAKGISNRHFAITFDNVGRLIVRDLHSANGLAVTYNGKAKEIRKDGFHWIIGGDTILEGVHIEICPTPSKTRQSRTAIVIIVQSAISLDDPGHLERVATFLHDTAPLEQRFDDQVLSEVPTALATQTASADLLSSIYFPLQEISFGGFGTVRRVWNVSTGQMCARKKPIQRQLKPSQIKMWVRELNCMKNAVHHHIVPLLDSTMDPVPTIVMELYALGNLKDQTRSFTRNESIQVLEQCLDALKYIHSIKMAHRDISPSNILVRGRSETYDDIDVVLSDFGLSKEGSDFVTFCGTLAYQAPEVVCPIKPKPGASSNYKEEDKYTCAVDLWSLGVVVLQIAFGLPDDVDPANPTAWMHRLVLEVTKWDRISGLGHILTLMIVIDPEARITSCNCFALARDLALFGEEPSYNSQVSSNEAVTATHSFLYPGEGGLQNSNHLNRVNFRRSNAPEPSFESSDQSVPLSAVADCHQQLYADEYQQDQGRYDTTDAAYTVRRPTLGLNHNPGQQYEYNARSPASRTSQWLPSLCSDNDPYMVQGGMGYARELHGGGNHGRFGGTTRQWYVGQTVESTGASQDSSSYHHPRVTTPLCAHSVAYFIDACVYGAHVLGLQLRPMRFFAAQYGDPVPIEDFSR</sequence>
<feature type="domain" description="FHA" evidence="7">
    <location>
        <begin position="76"/>
        <end position="122"/>
    </location>
</feature>